<reference evidence="3" key="1">
    <citation type="submission" date="2012-08" db="EMBL/GenBank/DDBJ databases">
        <title>The Genome Sequence of Wuchereria bancrofti.</title>
        <authorList>
            <person name="Nutman T.B."/>
            <person name="Fink D.L."/>
            <person name="Russ C."/>
            <person name="Young S."/>
            <person name="Zeng Q."/>
            <person name="Koehrsen M."/>
            <person name="Alvarado L."/>
            <person name="Berlin A."/>
            <person name="Chapman S.B."/>
            <person name="Chen Z."/>
            <person name="Freedman E."/>
            <person name="Gellesch M."/>
            <person name="Goldberg J."/>
            <person name="Griggs A."/>
            <person name="Gujja S."/>
            <person name="Heilman E.R."/>
            <person name="Heiman D."/>
            <person name="Hepburn T."/>
            <person name="Howarth C."/>
            <person name="Jen D."/>
            <person name="Larson L."/>
            <person name="Lewis B."/>
            <person name="Mehta T."/>
            <person name="Park D."/>
            <person name="Pearson M."/>
            <person name="Roberts A."/>
            <person name="Saif S."/>
            <person name="Shea T."/>
            <person name="Shenoy N."/>
            <person name="Sisk P."/>
            <person name="Stolte C."/>
            <person name="Sykes S."/>
            <person name="Walk T."/>
            <person name="White J."/>
            <person name="Yandava C."/>
            <person name="Haas B."/>
            <person name="Henn M.R."/>
            <person name="Nusbaum C."/>
            <person name="Birren B."/>
        </authorList>
    </citation>
    <scope>NUCLEOTIDE SEQUENCE [LARGE SCALE GENOMIC DNA]</scope>
    <source>
        <strain evidence="3">NA</strain>
    </source>
</reference>
<evidence type="ECO:0000313" key="3">
    <source>
        <dbReference type="Proteomes" id="UP000004810"/>
    </source>
</evidence>
<protein>
    <submittedName>
        <fullName evidence="2">Uncharacterized protein</fullName>
    </submittedName>
</protein>
<gene>
    <name evidence="2" type="ORF">WUBG_13294</name>
</gene>
<evidence type="ECO:0000313" key="2">
    <source>
        <dbReference type="EMBL" id="EJW75796.1"/>
    </source>
</evidence>
<comment type="caution">
    <text evidence="2">The sequence shown here is derived from an EMBL/GenBank/DDBJ whole genome shotgun (WGS) entry which is preliminary data.</text>
</comment>
<accession>J9E0P3</accession>
<dbReference type="AlphaFoldDB" id="J9E0P3"/>
<sequence length="145" mass="17374">MYTQNEEQWKETDDLGSCEYRRRITHEDICNCYSSLRSSSQDWRKSTDHCAGYNDYATLYPSNLWFQNDLRGRSRQRCCHSSNNYCKFCNCYCRNQQRYRNSRSEAIHNRRKRWNAFDSMHHSGQFVKSSENTSNNSNDICSNIT</sequence>
<feature type="region of interest" description="Disordered" evidence="1">
    <location>
        <begin position="126"/>
        <end position="145"/>
    </location>
</feature>
<evidence type="ECO:0000256" key="1">
    <source>
        <dbReference type="SAM" id="MobiDB-lite"/>
    </source>
</evidence>
<proteinExistence type="predicted"/>
<name>J9E0P3_WUCBA</name>
<dbReference type="EMBL" id="ADBV01010029">
    <property type="protein sequence ID" value="EJW75796.1"/>
    <property type="molecule type" value="Genomic_DNA"/>
</dbReference>
<organism evidence="2 3">
    <name type="scientific">Wuchereria bancrofti</name>
    <dbReference type="NCBI Taxonomy" id="6293"/>
    <lineage>
        <taxon>Eukaryota</taxon>
        <taxon>Metazoa</taxon>
        <taxon>Ecdysozoa</taxon>
        <taxon>Nematoda</taxon>
        <taxon>Chromadorea</taxon>
        <taxon>Rhabditida</taxon>
        <taxon>Spirurina</taxon>
        <taxon>Spiruromorpha</taxon>
        <taxon>Filarioidea</taxon>
        <taxon>Onchocercidae</taxon>
        <taxon>Wuchereria</taxon>
    </lineage>
</organism>
<dbReference type="Proteomes" id="UP000004810">
    <property type="component" value="Unassembled WGS sequence"/>
</dbReference>